<reference evidence="8 9" key="1">
    <citation type="submission" date="2020-04" db="EMBL/GenBank/DDBJ databases">
        <authorList>
            <person name="Alioto T."/>
            <person name="Alioto T."/>
            <person name="Gomez Garrido J."/>
        </authorList>
    </citation>
    <scope>NUCLEOTIDE SEQUENCE [LARGE SCALE GENOMIC DNA]</scope>
</reference>
<proteinExistence type="predicted"/>
<gene>
    <name evidence="8" type="ORF">CLODIP_2_CD05198</name>
</gene>
<evidence type="ECO:0000256" key="1">
    <source>
        <dbReference type="ARBA" id="ARBA00004123"/>
    </source>
</evidence>
<dbReference type="InterPro" id="IPR042536">
    <property type="entry name" value="TFIIIC_tauA_Sfc1"/>
</dbReference>
<sequence length="366" mass="41582">MTQREVNHDFNSEISCVKFPGIVKDSGVQQAIQALGGNAALSQAFSRGQKLELNFNPDSMFHKPTYGDLEKTDAVLMRVKKKSGEATVVGVIKDSYSFKNLCDFQFLPPGDPDTTVFPLSTVANPKTLMASDVEPPLYLTAMNLSRMDVPSMYSFSNRSLITSGRVSRRNHTQRVPFSMTAQFPNERIPGAIKLAKIKDLQSKVNAAEDLFKKRPLWTRAAILSTLNIDKYAAIVILPCVSFFFLGGPWRLTWCRHGYDPRKDPDAKMWQTIEFRAQSLELRKHLRRRFDEKDDYIFKEGDIPSQVNSLYQLIDIHVKEIQDLLVDSPFKTCHEKYGWITAATTDKIRKIIDEKANEAVIAKYGDF</sequence>
<dbReference type="InterPro" id="IPR040454">
    <property type="entry name" value="TF_IIIC_Tfc1/Sfc1"/>
</dbReference>
<evidence type="ECO:0000259" key="6">
    <source>
        <dbReference type="Pfam" id="PF09734"/>
    </source>
</evidence>
<dbReference type="InterPro" id="IPR019136">
    <property type="entry name" value="TF_IIIC_su-5_HTH"/>
</dbReference>
<accession>A0A8S1BTX2</accession>
<protein>
    <recommendedName>
        <fullName evidence="10">Transcription factor IIIC subunit 5 HTH domain-containing protein</fullName>
    </recommendedName>
</protein>
<dbReference type="PANTHER" id="PTHR13230:SF5">
    <property type="entry name" value="GENERAL TRANSCRIPTION FACTOR 3C POLYPEPTIDE 5"/>
    <property type="match status" value="1"/>
</dbReference>
<name>A0A8S1BTX2_9INSE</name>
<keyword evidence="2" id="KW-0238">DNA-binding</keyword>
<evidence type="ECO:0000313" key="9">
    <source>
        <dbReference type="Proteomes" id="UP000494165"/>
    </source>
</evidence>
<dbReference type="OrthoDB" id="5598268at2759"/>
<dbReference type="Pfam" id="PF09734">
    <property type="entry name" value="Tau95"/>
    <property type="match status" value="1"/>
</dbReference>
<evidence type="ECO:0000256" key="2">
    <source>
        <dbReference type="ARBA" id="ARBA00023125"/>
    </source>
</evidence>
<keyword evidence="3" id="KW-0804">Transcription</keyword>
<keyword evidence="5" id="KW-0472">Membrane</keyword>
<dbReference type="GO" id="GO:0006384">
    <property type="term" value="P:transcription initiation at RNA polymerase III promoter"/>
    <property type="evidence" value="ECO:0007669"/>
    <property type="project" value="InterPro"/>
</dbReference>
<keyword evidence="5" id="KW-0812">Transmembrane</keyword>
<keyword evidence="9" id="KW-1185">Reference proteome</keyword>
<evidence type="ECO:0008006" key="10">
    <source>
        <dbReference type="Google" id="ProtNLM"/>
    </source>
</evidence>
<keyword evidence="4" id="KW-0539">Nucleus</keyword>
<dbReference type="GO" id="GO:0001003">
    <property type="term" value="F:RNA polymerase III type 2 promoter sequence-specific DNA binding"/>
    <property type="evidence" value="ECO:0007669"/>
    <property type="project" value="TreeGrafter"/>
</dbReference>
<dbReference type="EMBL" id="CADEPI010000001">
    <property type="protein sequence ID" value="CAB3359335.1"/>
    <property type="molecule type" value="Genomic_DNA"/>
</dbReference>
<evidence type="ECO:0000313" key="8">
    <source>
        <dbReference type="EMBL" id="CAB3359335.1"/>
    </source>
</evidence>
<evidence type="ECO:0000256" key="3">
    <source>
        <dbReference type="ARBA" id="ARBA00023163"/>
    </source>
</evidence>
<feature type="transmembrane region" description="Helical" evidence="5">
    <location>
        <begin position="231"/>
        <end position="252"/>
    </location>
</feature>
<evidence type="ECO:0000259" key="7">
    <source>
        <dbReference type="Pfam" id="PF17682"/>
    </source>
</evidence>
<keyword evidence="5" id="KW-1133">Transmembrane helix</keyword>
<evidence type="ECO:0000256" key="4">
    <source>
        <dbReference type="ARBA" id="ARBA00023242"/>
    </source>
</evidence>
<dbReference type="GO" id="GO:0001002">
    <property type="term" value="F:RNA polymerase III type 1 promoter sequence-specific DNA binding"/>
    <property type="evidence" value="ECO:0007669"/>
    <property type="project" value="TreeGrafter"/>
</dbReference>
<dbReference type="GO" id="GO:0000127">
    <property type="term" value="C:transcription factor TFIIIC complex"/>
    <property type="evidence" value="ECO:0007669"/>
    <property type="project" value="InterPro"/>
</dbReference>
<comment type="caution">
    <text evidence="8">The sequence shown here is derived from an EMBL/GenBank/DDBJ whole genome shotgun (WGS) entry which is preliminary data.</text>
</comment>
<dbReference type="Proteomes" id="UP000494165">
    <property type="component" value="Unassembled WGS sequence"/>
</dbReference>
<dbReference type="AlphaFoldDB" id="A0A8S1BTX2"/>
<feature type="domain" description="Transcription factor IIIC subunit Tfc1/Sfc1 triple barrel" evidence="7">
    <location>
        <begin position="16"/>
        <end position="106"/>
    </location>
</feature>
<dbReference type="Gene3D" id="3.30.200.160">
    <property type="entry name" value="TFIIIC, subcomplex tauA, subunit Sfc1, barrel domain"/>
    <property type="match status" value="1"/>
</dbReference>
<feature type="domain" description="Transcription factor IIIC subunit 5 HTH" evidence="6">
    <location>
        <begin position="157"/>
        <end position="275"/>
    </location>
</feature>
<evidence type="ECO:0000256" key="5">
    <source>
        <dbReference type="SAM" id="Phobius"/>
    </source>
</evidence>
<dbReference type="InterPro" id="IPR041499">
    <property type="entry name" value="Tfc1/Sfc1_N"/>
</dbReference>
<organism evidence="8 9">
    <name type="scientific">Cloeon dipterum</name>
    <dbReference type="NCBI Taxonomy" id="197152"/>
    <lineage>
        <taxon>Eukaryota</taxon>
        <taxon>Metazoa</taxon>
        <taxon>Ecdysozoa</taxon>
        <taxon>Arthropoda</taxon>
        <taxon>Hexapoda</taxon>
        <taxon>Insecta</taxon>
        <taxon>Pterygota</taxon>
        <taxon>Palaeoptera</taxon>
        <taxon>Ephemeroptera</taxon>
        <taxon>Pisciforma</taxon>
        <taxon>Baetidae</taxon>
        <taxon>Cloeon</taxon>
    </lineage>
</organism>
<comment type="subcellular location">
    <subcellularLocation>
        <location evidence="1">Nucleus</location>
    </subcellularLocation>
</comment>
<dbReference type="GO" id="GO:0005634">
    <property type="term" value="C:nucleus"/>
    <property type="evidence" value="ECO:0007669"/>
    <property type="project" value="UniProtKB-SubCell"/>
</dbReference>
<dbReference type="Pfam" id="PF17682">
    <property type="entry name" value="Tau95_N"/>
    <property type="match status" value="1"/>
</dbReference>
<dbReference type="PANTHER" id="PTHR13230">
    <property type="entry name" value="GENERAL TRANSCRIPTION FACTOR IIIC, POLYPEPTIDE 5"/>
    <property type="match status" value="1"/>
</dbReference>